<accession>X5L4N3</accession>
<dbReference type="PANTHER" id="PTHR30383:SF5">
    <property type="entry name" value="SGNH HYDROLASE-TYPE ESTERASE DOMAIN-CONTAINING PROTEIN"/>
    <property type="match status" value="1"/>
</dbReference>
<feature type="region of interest" description="Disordered" evidence="2">
    <location>
        <begin position="220"/>
        <end position="249"/>
    </location>
</feature>
<dbReference type="EMBL" id="HG962375">
    <property type="protein sequence ID" value="CDN96861.1"/>
    <property type="molecule type" value="Genomic_DNA"/>
</dbReference>
<dbReference type="InterPro" id="IPR013830">
    <property type="entry name" value="SGNH_hydro"/>
</dbReference>
<dbReference type="PANTHER" id="PTHR30383">
    <property type="entry name" value="THIOESTERASE 1/PROTEASE 1/LYSOPHOSPHOLIPASE L1"/>
    <property type="match status" value="1"/>
</dbReference>
<dbReference type="InterPro" id="IPR051532">
    <property type="entry name" value="Ester_Hydrolysis_Enzymes"/>
</dbReference>
<keyword evidence="5" id="KW-1185">Reference proteome</keyword>
<feature type="domain" description="SGNH hydrolase-type esterase" evidence="3">
    <location>
        <begin position="468"/>
        <end position="651"/>
    </location>
</feature>
<gene>
    <name evidence="4" type="primary">ORF48</name>
</gene>
<dbReference type="CDD" id="cd00229">
    <property type="entry name" value="SGNH_hydrolase"/>
    <property type="match status" value="1"/>
</dbReference>
<keyword evidence="1" id="KW-0175">Coiled coil</keyword>
<feature type="coiled-coil region" evidence="1">
    <location>
        <begin position="128"/>
        <end position="197"/>
    </location>
</feature>
<name>X5L4N3_9CAUD</name>
<dbReference type="GO" id="GO:0004622">
    <property type="term" value="F:phosphatidylcholine lysophospholipase activity"/>
    <property type="evidence" value="ECO:0007669"/>
    <property type="project" value="TreeGrafter"/>
</dbReference>
<evidence type="ECO:0000313" key="4">
    <source>
        <dbReference type="EMBL" id="CDN96861.1"/>
    </source>
</evidence>
<dbReference type="KEGG" id="vg:19487173"/>
<dbReference type="GeneID" id="19487173"/>
<evidence type="ECO:0000256" key="1">
    <source>
        <dbReference type="SAM" id="Coils"/>
    </source>
</evidence>
<sequence length="1100" mass="119261">MHAPFEEDIPMTTKVIFTFHNPDGSPQANEKFTVRLTRPGMSDAEHCVVIPETYEMVTDAKGEFTMDLESSTSAYRVTAIGDDDEYEDDPCSQYTFTFYVPDSADPVYVQELILMPPPTNLPWDEEAMNKITQAVVDAREARDEAEAQADRAEVQVDLAKAEVVKAQDEVVKAKAEVTKAQAEVTKAAQQVELAKVEVGKAEASAAAAKVSETNAANAAAGSAASATAATNQANRAKTEADRSKSEADRARDLADAMAEKVEGGSLPPLVGMNETFTYEGTDPYRWTVSGPATAVSDGSVMRLTKTDGSGSRAFVRQAVSFPDSHWIVYMRVKTQTGTASQNRSAQIRFIATDNKDCVVYFNVNANGLVEPNTIHMQGTEGGTRNAATMFTGLGTEDWLDLAVKYDAVNRHIELFRRMPNGTWQKGGGRLMVDAIKPAFIEISSMPVAPQNWWLDLDFISVCKPNLICYGDSIAAGQNEYGVTRGSNSYNNNRNWAGTWFGKVPLYATNRNNLVLVQGVEGRRTWQYLSQLSEISNSGVKVVFMHASTNDVNDATMTMEKRTSDTQAIIDQLHAVGAQVVLFNSMQGTKAYNDASSTTVKLRDYTDQWWNTELPKVNGLAQTLDIARLIAKDGYMDPALGASDGLHLTDASAQKIADKLGQFFSNSSDTNGFASLDSPAFTGIPTVPTQTPFLPFGKTIANTEYVVTFIQDWTQRYGYGDLTMDSRTGAQLSGAGVRSGYYHVPAGAGNPLPSGLNTVLAFVDHKSYDTNKGWQLWNPAYTGRLFIRTTNTSGVWQTPVELATFTWLDENNVTKPRTLKFMELPLFNPPGSPSLSGFVPIQDSADGGWRNLSTTPTGVALLGASSAGGALNYLGGMPIANQTLPSNSIDNAALNGFYSVPSGTAGLPLGMDTTNGHAGITSVFDNVTKYQLLFPRTGGAGSYATSVFYRARSNNGWESWVRLLASNQLEGSVTTEPLTTAIFQNNGNNNQNVGRSVRFADGTQIVYATIRLTYSAVDVLQYTYTYPMGFVAPPTITVQPILGARADINDMPYFAVTSPFTYNVGNGNALVQIYRVAGYTAHSFASTSFINCAVVAVGRWK</sequence>
<dbReference type="Pfam" id="PF13472">
    <property type="entry name" value="Lipase_GDSL_2"/>
    <property type="match status" value="1"/>
</dbReference>
<dbReference type="InterPro" id="IPR036514">
    <property type="entry name" value="SGNH_hydro_sf"/>
</dbReference>
<feature type="compositionally biased region" description="Basic and acidic residues" evidence="2">
    <location>
        <begin position="236"/>
        <end position="249"/>
    </location>
</feature>
<dbReference type="SUPFAM" id="SSF52266">
    <property type="entry name" value="SGNH hydrolase"/>
    <property type="match status" value="1"/>
</dbReference>
<protein>
    <recommendedName>
        <fullName evidence="3">SGNH hydrolase-type esterase domain-containing protein</fullName>
    </recommendedName>
</protein>
<evidence type="ECO:0000256" key="2">
    <source>
        <dbReference type="SAM" id="MobiDB-lite"/>
    </source>
</evidence>
<evidence type="ECO:0000259" key="3">
    <source>
        <dbReference type="Pfam" id="PF13472"/>
    </source>
</evidence>
<organism evidence="4 5">
    <name type="scientific">Pseudomonas phage vB_PaeP_C2-10_Ab09</name>
    <dbReference type="NCBI Taxonomy" id="1476391"/>
    <lineage>
        <taxon>Viruses</taxon>
        <taxon>Duplodnaviria</taxon>
        <taxon>Heunggongvirae</taxon>
        <taxon>Uroviricota</taxon>
        <taxon>Caudoviricetes</taxon>
        <taxon>Schitoviridae</taxon>
        <taxon>Migulavirinae</taxon>
        <taxon>Litunavirus</taxon>
        <taxon>Litunavirus Ab09</taxon>
    </lineage>
</organism>
<dbReference type="RefSeq" id="YP_009031825.1">
    <property type="nucleotide sequence ID" value="NC_024140.1"/>
</dbReference>
<evidence type="ECO:0000313" key="5">
    <source>
        <dbReference type="Proteomes" id="UP000019788"/>
    </source>
</evidence>
<proteinExistence type="predicted"/>
<dbReference type="Proteomes" id="UP000019788">
    <property type="component" value="Segment"/>
</dbReference>
<dbReference type="Gene3D" id="3.40.50.1110">
    <property type="entry name" value="SGNH hydrolase"/>
    <property type="match status" value="1"/>
</dbReference>
<reference evidence="5" key="1">
    <citation type="journal article" date="2015" name="PLoS ONE">
        <title>Investigation of a Large Collection of Pseudomonas aeruginosa Bacteriophages Collected from a Single Environmental Source in Abidjan, Cote d'Ivoire.</title>
        <authorList>
            <person name="Essoh C."/>
            <person name="Latino L."/>
            <person name="Midoux C."/>
            <person name="Blouin Y."/>
            <person name="Loukou G."/>
            <person name="Nguetta S.P."/>
            <person name="Lathro S."/>
            <person name="Cablanmian A."/>
            <person name="Kouassi A.K."/>
            <person name="Vergnaud G."/>
            <person name="Pourcel C."/>
        </authorList>
    </citation>
    <scope>NUCLEOTIDE SEQUENCE [LARGE SCALE GENOMIC DNA]</scope>
</reference>
<feature type="compositionally biased region" description="Low complexity" evidence="2">
    <location>
        <begin position="220"/>
        <end position="231"/>
    </location>
</feature>